<dbReference type="AlphaFoldDB" id="A0AAN9EK77"/>
<name>A0AAN9EK77_CROPI</name>
<dbReference type="EMBL" id="JAYWIO010000005">
    <property type="protein sequence ID" value="KAK7259112.1"/>
    <property type="molecule type" value="Genomic_DNA"/>
</dbReference>
<gene>
    <name evidence="2" type="ORF">RIF29_24710</name>
</gene>
<accession>A0AAN9EK77</accession>
<proteinExistence type="predicted"/>
<protein>
    <submittedName>
        <fullName evidence="2">Uncharacterized protein</fullName>
    </submittedName>
</protein>
<evidence type="ECO:0000256" key="1">
    <source>
        <dbReference type="SAM" id="MobiDB-lite"/>
    </source>
</evidence>
<evidence type="ECO:0000313" key="2">
    <source>
        <dbReference type="EMBL" id="KAK7259112.1"/>
    </source>
</evidence>
<evidence type="ECO:0000313" key="3">
    <source>
        <dbReference type="Proteomes" id="UP001372338"/>
    </source>
</evidence>
<reference evidence="2 3" key="1">
    <citation type="submission" date="2024-01" db="EMBL/GenBank/DDBJ databases">
        <title>The genomes of 5 underutilized Papilionoideae crops provide insights into root nodulation and disease resistanc.</title>
        <authorList>
            <person name="Yuan L."/>
        </authorList>
    </citation>
    <scope>NUCLEOTIDE SEQUENCE [LARGE SCALE GENOMIC DNA]</scope>
    <source>
        <strain evidence="2">ZHUSHIDOU_FW_LH</strain>
        <tissue evidence="2">Leaf</tissue>
    </source>
</reference>
<sequence>MARKRGRLAKITSPSPSKPPSDVQASPSEIPVTLDFSALDGIDKDLDALSPKQLESVLKKLDVIRSAVKSKAALADDDAILKALGLDKGKEKVSDEPVEPVCVDKGTDKVSSAAEDVAIVTDLTNDKEDDTWTPVISRSKALLRHMELQKGESSKRPPNG</sequence>
<dbReference type="Proteomes" id="UP001372338">
    <property type="component" value="Unassembled WGS sequence"/>
</dbReference>
<keyword evidence="3" id="KW-1185">Reference proteome</keyword>
<organism evidence="2 3">
    <name type="scientific">Crotalaria pallida</name>
    <name type="common">Smooth rattlebox</name>
    <name type="synonym">Crotalaria striata</name>
    <dbReference type="NCBI Taxonomy" id="3830"/>
    <lineage>
        <taxon>Eukaryota</taxon>
        <taxon>Viridiplantae</taxon>
        <taxon>Streptophyta</taxon>
        <taxon>Embryophyta</taxon>
        <taxon>Tracheophyta</taxon>
        <taxon>Spermatophyta</taxon>
        <taxon>Magnoliopsida</taxon>
        <taxon>eudicotyledons</taxon>
        <taxon>Gunneridae</taxon>
        <taxon>Pentapetalae</taxon>
        <taxon>rosids</taxon>
        <taxon>fabids</taxon>
        <taxon>Fabales</taxon>
        <taxon>Fabaceae</taxon>
        <taxon>Papilionoideae</taxon>
        <taxon>50 kb inversion clade</taxon>
        <taxon>genistoids sensu lato</taxon>
        <taxon>core genistoids</taxon>
        <taxon>Crotalarieae</taxon>
        <taxon>Crotalaria</taxon>
    </lineage>
</organism>
<feature type="region of interest" description="Disordered" evidence="1">
    <location>
        <begin position="1"/>
        <end position="28"/>
    </location>
</feature>
<comment type="caution">
    <text evidence="2">The sequence shown here is derived from an EMBL/GenBank/DDBJ whole genome shotgun (WGS) entry which is preliminary data.</text>
</comment>